<dbReference type="InterPro" id="IPR001036">
    <property type="entry name" value="Acrflvin-R"/>
</dbReference>
<feature type="transmembrane region" description="Helical" evidence="1">
    <location>
        <begin position="555"/>
        <end position="575"/>
    </location>
</feature>
<evidence type="ECO:0000313" key="3">
    <source>
        <dbReference type="Proteomes" id="UP000410984"/>
    </source>
</evidence>
<feature type="transmembrane region" description="Helical" evidence="1">
    <location>
        <begin position="959"/>
        <end position="980"/>
    </location>
</feature>
<keyword evidence="1" id="KW-0812">Transmembrane</keyword>
<feature type="transmembrane region" description="Helical" evidence="1">
    <location>
        <begin position="903"/>
        <end position="921"/>
    </location>
</feature>
<accession>A0A509E7I1</accession>
<dbReference type="Gene3D" id="1.20.1640.10">
    <property type="entry name" value="Multidrug efflux transporter AcrB transmembrane domain"/>
    <property type="match status" value="2"/>
</dbReference>
<proteinExistence type="predicted"/>
<dbReference type="Gene3D" id="3.30.2090.10">
    <property type="entry name" value="Multidrug efflux transporter AcrB TolC docking domain, DN and DC subdomains"/>
    <property type="match status" value="2"/>
</dbReference>
<dbReference type="Proteomes" id="UP000410984">
    <property type="component" value="Unassembled WGS sequence"/>
</dbReference>
<dbReference type="PANTHER" id="PTHR32063">
    <property type="match status" value="1"/>
</dbReference>
<dbReference type="PANTHER" id="PTHR32063:SF8">
    <property type="entry name" value="CATION EFFLUX PROTEIN"/>
    <property type="match status" value="1"/>
</dbReference>
<protein>
    <submittedName>
        <fullName evidence="2">Swarming motility protein SwrC</fullName>
    </submittedName>
</protein>
<keyword evidence="3" id="KW-1185">Reference proteome</keyword>
<dbReference type="SUPFAM" id="SSF82866">
    <property type="entry name" value="Multidrug efflux transporter AcrB transmembrane domain"/>
    <property type="match status" value="2"/>
</dbReference>
<dbReference type="InterPro" id="IPR027463">
    <property type="entry name" value="AcrB_DN_DC_subdom"/>
</dbReference>
<reference evidence="2 3" key="1">
    <citation type="submission" date="2019-06" db="EMBL/GenBank/DDBJ databases">
        <authorList>
            <person name="Rodrigo-Torres L."/>
            <person name="Arahal R. D."/>
            <person name="Lucena T."/>
        </authorList>
    </citation>
    <scope>NUCLEOTIDE SEQUENCE [LARGE SCALE GENOMIC DNA]</scope>
    <source>
        <strain evidence="2 3">SB0023/3</strain>
    </source>
</reference>
<dbReference type="GO" id="GO:0042910">
    <property type="term" value="F:xenobiotic transmembrane transporter activity"/>
    <property type="evidence" value="ECO:0007669"/>
    <property type="project" value="TreeGrafter"/>
</dbReference>
<dbReference type="PRINTS" id="PR00702">
    <property type="entry name" value="ACRIFLAVINRP"/>
</dbReference>
<name>A0A509E7I1_9HYPH</name>
<dbReference type="SUPFAM" id="SSF82714">
    <property type="entry name" value="Multidrug efflux transporter AcrB TolC docking domain, DN and DC subdomains"/>
    <property type="match status" value="2"/>
</dbReference>
<feature type="transmembrane region" description="Helical" evidence="1">
    <location>
        <begin position="12"/>
        <end position="30"/>
    </location>
</feature>
<dbReference type="RefSeq" id="WP_142581681.1">
    <property type="nucleotide sequence ID" value="NZ_CABFPH010000005.1"/>
</dbReference>
<feature type="transmembrane region" description="Helical" evidence="1">
    <location>
        <begin position="36"/>
        <end position="54"/>
    </location>
</feature>
<feature type="transmembrane region" description="Helical" evidence="1">
    <location>
        <begin position="360"/>
        <end position="380"/>
    </location>
</feature>
<dbReference type="AlphaFoldDB" id="A0A509E7I1"/>
<dbReference type="SUPFAM" id="SSF82693">
    <property type="entry name" value="Multidrug efflux transporter AcrB pore domain, PN1, PN2, PC1 and PC2 subdomains"/>
    <property type="match status" value="2"/>
</dbReference>
<feature type="transmembrane region" description="Helical" evidence="1">
    <location>
        <begin position="1040"/>
        <end position="1063"/>
    </location>
</feature>
<feature type="transmembrane region" description="Helical" evidence="1">
    <location>
        <begin position="334"/>
        <end position="354"/>
    </location>
</feature>
<keyword evidence="1" id="KW-0472">Membrane</keyword>
<dbReference type="OrthoDB" id="9759330at2"/>
<dbReference type="Gene3D" id="3.30.70.1320">
    <property type="entry name" value="Multidrug efflux transporter AcrB pore domain like"/>
    <property type="match status" value="1"/>
</dbReference>
<organism evidence="2 3">
    <name type="scientific">Methylobacterium symbioticum</name>
    <dbReference type="NCBI Taxonomy" id="2584084"/>
    <lineage>
        <taxon>Bacteria</taxon>
        <taxon>Pseudomonadati</taxon>
        <taxon>Pseudomonadota</taxon>
        <taxon>Alphaproteobacteria</taxon>
        <taxon>Hyphomicrobiales</taxon>
        <taxon>Methylobacteriaceae</taxon>
        <taxon>Methylobacterium</taxon>
    </lineage>
</organism>
<feature type="transmembrane region" description="Helical" evidence="1">
    <location>
        <begin position="431"/>
        <end position="452"/>
    </location>
</feature>
<dbReference type="Gene3D" id="3.30.70.1440">
    <property type="entry name" value="Multidrug efflux transporter AcrB pore domain"/>
    <property type="match status" value="1"/>
</dbReference>
<gene>
    <name evidence="2" type="primary">swrC</name>
    <name evidence="2" type="ORF">MET9862_00650</name>
</gene>
<feature type="transmembrane region" description="Helical" evidence="1">
    <location>
        <begin position="510"/>
        <end position="528"/>
    </location>
</feature>
<feature type="transmembrane region" description="Helical" evidence="1">
    <location>
        <begin position="933"/>
        <end position="953"/>
    </location>
</feature>
<sequence>MGLVQYALKFRITVYVLAVLMTLAGGAAVIVTPKDVLPVVDIPVVVVVWTYTGLSTPEMERRVTTYAEFSLSNNVNNIRRMESTTLQGTAVQKIYFDDEVSVDLAISQTVSAMNSIRAAMPPGIQPPIVLRFSASSVPVIQLALTSTKESLTKVNDYAQYRIRQRLTQVPGSTLPSPFGGTPRQIMVDLDLHALQALGLTALDVTNAVSAQNLTVPSGLAKIGEQQYPIQLNATPEAIEALNQIPIRTVAGQPILVRDVAQVRDGGPPQVNIVRADGVQSVLMRVFKNGTASTLDVVNNVKKALPDIRAAAPDGLQIKELFDQSVFVSAAIEGVLHEAMIAAGLTGLTILLFLGSWRSTLVVLISIPLSILTSLAALAALGETINVMTLGGLALAVGILVDDATVAIENTYRLFEEGEPFRKSVVEGAASIAKPTLISTLSICAAFTSVFALTDTPKYLFTPQALAVVFAMLTSYVLSRTLVPVLIDVLVAREYAMHHGEGAEEPRRSRIGRALAFVFGPAFRIAGAFRHGFEARFARFHRAYLGLLHVVLRRRVVTLVFVGLIFAGTGVLFTFVGRDYFPQVASSQITLHLRTRPGMRIETAEQTFAAVQATVREVIPENEIEQILDNIGLPSNNYNFAFSDGSFVAYNDGQMLISLKDNHGSTALYTKRLRETLRERFPDLIVYTQPSDIITQILNFGTLAQIDIQVSGRNTEKDLAAAQRIVQRLKEVRGAVDVHLHQIVGTPQYFVDVDRRLASELGLTQQQVAQAMNVSLAGSFQVTPNFWSDPKTGIPYQLWVQTPEYRNDSLTALRNTPLLVQGGSDRPGVLTLLSSVADFRRQGVQTVINHVNTAPTFNIYAAVQDSDLGSVAKEITRIVEEEQKTLPAPDKITVRGQIENMDSAFFRLGIGLSVALVAVYLLMAVNYQSWGDPFVVLLALPLAFCGIVASLFVTGTTFSIPSLFGAIMSVGIASANSILLVTFAREHREATGCSALEAALLAGETRLRPVLMTAGAMFLGLIPMALGTGEGGEQNAALARAVMGGIAFGTPSTLLFVPFLYTLLRSAPVKAPEDYLGTEPAPSGLPS</sequence>
<dbReference type="GO" id="GO:0005886">
    <property type="term" value="C:plasma membrane"/>
    <property type="evidence" value="ECO:0007669"/>
    <property type="project" value="TreeGrafter"/>
</dbReference>
<dbReference type="Pfam" id="PF00873">
    <property type="entry name" value="ACR_tran"/>
    <property type="match status" value="1"/>
</dbReference>
<feature type="transmembrane region" description="Helical" evidence="1">
    <location>
        <begin position="1009"/>
        <end position="1028"/>
    </location>
</feature>
<dbReference type="EMBL" id="CABFPH010000005">
    <property type="protein sequence ID" value="VUD70088.1"/>
    <property type="molecule type" value="Genomic_DNA"/>
</dbReference>
<feature type="transmembrane region" description="Helical" evidence="1">
    <location>
        <begin position="464"/>
        <end position="490"/>
    </location>
</feature>
<dbReference type="Gene3D" id="3.30.70.1430">
    <property type="entry name" value="Multidrug efflux transporter AcrB pore domain"/>
    <property type="match status" value="2"/>
</dbReference>
<keyword evidence="1" id="KW-1133">Transmembrane helix</keyword>
<evidence type="ECO:0000313" key="2">
    <source>
        <dbReference type="EMBL" id="VUD70088.1"/>
    </source>
</evidence>
<evidence type="ECO:0000256" key="1">
    <source>
        <dbReference type="SAM" id="Phobius"/>
    </source>
</evidence>